<keyword evidence="11" id="KW-0739">Sodium transport</keyword>
<evidence type="ECO:0000256" key="13">
    <source>
        <dbReference type="RuleBase" id="RU362091"/>
    </source>
</evidence>
<keyword evidence="6 14" id="KW-1133">Transmembrane helix</keyword>
<evidence type="ECO:0000256" key="1">
    <source>
        <dbReference type="ARBA" id="ARBA00004651"/>
    </source>
</evidence>
<dbReference type="OrthoDB" id="6132759at2759"/>
<keyword evidence="3" id="KW-0813">Transport</keyword>
<dbReference type="CDD" id="cd11492">
    <property type="entry name" value="SLC5sbd_NIS-SMVT"/>
    <property type="match status" value="1"/>
</dbReference>
<keyword evidence="10" id="KW-0325">Glycoprotein</keyword>
<dbReference type="GO" id="GO:0006814">
    <property type="term" value="P:sodium ion transport"/>
    <property type="evidence" value="ECO:0007669"/>
    <property type="project" value="UniProtKB-KW"/>
</dbReference>
<evidence type="ECO:0000256" key="3">
    <source>
        <dbReference type="ARBA" id="ARBA00022448"/>
    </source>
</evidence>
<dbReference type="InterPro" id="IPR001734">
    <property type="entry name" value="Na/solute_symporter"/>
</dbReference>
<evidence type="ECO:0000256" key="11">
    <source>
        <dbReference type="ARBA" id="ARBA00023201"/>
    </source>
</evidence>
<feature type="transmembrane region" description="Helical" evidence="14">
    <location>
        <begin position="96"/>
        <end position="120"/>
    </location>
</feature>
<dbReference type="PROSITE" id="PS50283">
    <property type="entry name" value="NA_SOLUT_SYMP_3"/>
    <property type="match status" value="1"/>
</dbReference>
<dbReference type="InterPro" id="IPR051163">
    <property type="entry name" value="Sodium:Solute_Symporter_SSF"/>
</dbReference>
<gene>
    <name evidence="15" type="ORF">BDFB_006637</name>
</gene>
<evidence type="ECO:0000256" key="4">
    <source>
        <dbReference type="ARBA" id="ARBA00022475"/>
    </source>
</evidence>
<name>A0A482VKN8_ASBVE</name>
<evidence type="ECO:0000256" key="8">
    <source>
        <dbReference type="ARBA" id="ARBA00023065"/>
    </source>
</evidence>
<keyword evidence="7" id="KW-0915">Sodium</keyword>
<feature type="transmembrane region" description="Helical" evidence="14">
    <location>
        <begin position="416"/>
        <end position="441"/>
    </location>
</feature>
<feature type="transmembrane region" description="Helical" evidence="14">
    <location>
        <begin position="329"/>
        <end position="348"/>
    </location>
</feature>
<feature type="transmembrane region" description="Helical" evidence="14">
    <location>
        <begin position="66"/>
        <end position="84"/>
    </location>
</feature>
<feature type="transmembrane region" description="Helical" evidence="14">
    <location>
        <begin position="24"/>
        <end position="45"/>
    </location>
</feature>
<dbReference type="InterPro" id="IPR018212">
    <property type="entry name" value="Na/solute_symporter_CS"/>
</dbReference>
<evidence type="ECO:0000256" key="7">
    <source>
        <dbReference type="ARBA" id="ARBA00023053"/>
    </source>
</evidence>
<dbReference type="GO" id="GO:0098660">
    <property type="term" value="P:inorganic ion transmembrane transport"/>
    <property type="evidence" value="ECO:0007669"/>
    <property type="project" value="UniProtKB-ARBA"/>
</dbReference>
<keyword evidence="8" id="KW-0406">Ion transport</keyword>
<feature type="transmembrane region" description="Helical" evidence="14">
    <location>
        <begin position="391"/>
        <end position="410"/>
    </location>
</feature>
<dbReference type="PANTHER" id="PTHR42985:SF21">
    <property type="entry name" value="SODIUM-DEPENDENT MULTIVITAMIN TRANSPORTER-LIKE PROTEIN"/>
    <property type="match status" value="1"/>
</dbReference>
<organism evidence="15 16">
    <name type="scientific">Asbolus verrucosus</name>
    <name type="common">Desert ironclad beetle</name>
    <dbReference type="NCBI Taxonomy" id="1661398"/>
    <lineage>
        <taxon>Eukaryota</taxon>
        <taxon>Metazoa</taxon>
        <taxon>Ecdysozoa</taxon>
        <taxon>Arthropoda</taxon>
        <taxon>Hexapoda</taxon>
        <taxon>Insecta</taxon>
        <taxon>Pterygota</taxon>
        <taxon>Neoptera</taxon>
        <taxon>Endopterygota</taxon>
        <taxon>Coleoptera</taxon>
        <taxon>Polyphaga</taxon>
        <taxon>Cucujiformia</taxon>
        <taxon>Tenebrionidae</taxon>
        <taxon>Pimeliinae</taxon>
        <taxon>Asbolus</taxon>
    </lineage>
</organism>
<feature type="transmembrane region" description="Helical" evidence="14">
    <location>
        <begin position="286"/>
        <end position="308"/>
    </location>
</feature>
<dbReference type="AlphaFoldDB" id="A0A482VKN8"/>
<dbReference type="GO" id="GO:0015075">
    <property type="term" value="F:monoatomic ion transmembrane transporter activity"/>
    <property type="evidence" value="ECO:0007669"/>
    <property type="project" value="UniProtKB-ARBA"/>
</dbReference>
<evidence type="ECO:0000256" key="5">
    <source>
        <dbReference type="ARBA" id="ARBA00022692"/>
    </source>
</evidence>
<feature type="transmembrane region" description="Helical" evidence="14">
    <location>
        <begin position="448"/>
        <end position="467"/>
    </location>
</feature>
<dbReference type="Proteomes" id="UP000292052">
    <property type="component" value="Unassembled WGS sequence"/>
</dbReference>
<accession>A0A482VKN8</accession>
<dbReference type="GO" id="GO:0015293">
    <property type="term" value="F:symporter activity"/>
    <property type="evidence" value="ECO:0007669"/>
    <property type="project" value="TreeGrafter"/>
</dbReference>
<dbReference type="PANTHER" id="PTHR42985">
    <property type="entry name" value="SODIUM-COUPLED MONOCARBOXYLATE TRANSPORTER"/>
    <property type="match status" value="1"/>
</dbReference>
<evidence type="ECO:0000256" key="2">
    <source>
        <dbReference type="ARBA" id="ARBA00006434"/>
    </source>
</evidence>
<keyword evidence="16" id="KW-1185">Reference proteome</keyword>
<proteinExistence type="inferred from homology"/>
<dbReference type="NCBIfam" id="TIGR00813">
    <property type="entry name" value="sss"/>
    <property type="match status" value="1"/>
</dbReference>
<comment type="similarity">
    <text evidence="2 13">Belongs to the sodium:solute symporter (SSF) (TC 2.A.21) family.</text>
</comment>
<comment type="catalytic activity">
    <reaction evidence="12">
        <text>iodide(out) + 2 Na(+)(out) = iodide(in) + 2 Na(+)(in)</text>
        <dbReference type="Rhea" id="RHEA:71207"/>
        <dbReference type="ChEBI" id="CHEBI:16382"/>
        <dbReference type="ChEBI" id="CHEBI:29101"/>
    </reaction>
</comment>
<comment type="caution">
    <text evidence="15">The sequence shown here is derived from an EMBL/GenBank/DDBJ whole genome shotgun (WGS) entry which is preliminary data.</text>
</comment>
<dbReference type="STRING" id="1661398.A0A482VKN8"/>
<keyword evidence="5 14" id="KW-0812">Transmembrane</keyword>
<feature type="transmembrane region" description="Helical" evidence="14">
    <location>
        <begin position="354"/>
        <end position="371"/>
    </location>
</feature>
<evidence type="ECO:0000256" key="6">
    <source>
        <dbReference type="ARBA" id="ARBA00022989"/>
    </source>
</evidence>
<dbReference type="GO" id="GO:0005886">
    <property type="term" value="C:plasma membrane"/>
    <property type="evidence" value="ECO:0007669"/>
    <property type="project" value="UniProtKB-SubCell"/>
</dbReference>
<dbReference type="EMBL" id="QDEB01088995">
    <property type="protein sequence ID" value="RZC33422.1"/>
    <property type="molecule type" value="Genomic_DNA"/>
</dbReference>
<feature type="transmembrane region" description="Helical" evidence="14">
    <location>
        <begin position="172"/>
        <end position="191"/>
    </location>
</feature>
<keyword evidence="4" id="KW-1003">Cell membrane</keyword>
<dbReference type="Gene3D" id="1.20.1730.10">
    <property type="entry name" value="Sodium/glucose cotransporter"/>
    <property type="match status" value="1"/>
</dbReference>
<feature type="transmembrane region" description="Helical" evidence="14">
    <location>
        <begin position="203"/>
        <end position="222"/>
    </location>
</feature>
<evidence type="ECO:0000256" key="9">
    <source>
        <dbReference type="ARBA" id="ARBA00023136"/>
    </source>
</evidence>
<comment type="subcellular location">
    <subcellularLocation>
        <location evidence="1">Cell membrane</location>
        <topology evidence="1">Multi-pass membrane protein</topology>
    </subcellularLocation>
</comment>
<evidence type="ECO:0000256" key="10">
    <source>
        <dbReference type="ARBA" id="ARBA00023180"/>
    </source>
</evidence>
<dbReference type="Pfam" id="PF00474">
    <property type="entry name" value="SSF"/>
    <property type="match status" value="1"/>
</dbReference>
<reference evidence="15 16" key="1">
    <citation type="submission" date="2017-03" db="EMBL/GenBank/DDBJ databases">
        <title>Genome of the blue death feigning beetle - Asbolus verrucosus.</title>
        <authorList>
            <person name="Rider S.D."/>
        </authorList>
    </citation>
    <scope>NUCLEOTIDE SEQUENCE [LARGE SCALE GENOMIC DNA]</scope>
    <source>
        <strain evidence="15">Butters</strain>
        <tissue evidence="15">Head and leg muscle</tissue>
    </source>
</reference>
<dbReference type="PROSITE" id="PS00457">
    <property type="entry name" value="NA_SOLUT_SYMP_2"/>
    <property type="match status" value="1"/>
</dbReference>
<evidence type="ECO:0000256" key="14">
    <source>
        <dbReference type="SAM" id="Phobius"/>
    </source>
</evidence>
<feature type="transmembrane region" description="Helical" evidence="14">
    <location>
        <begin position="141"/>
        <end position="166"/>
    </location>
</feature>
<evidence type="ECO:0000256" key="12">
    <source>
        <dbReference type="ARBA" id="ARBA00036099"/>
    </source>
</evidence>
<dbReference type="InterPro" id="IPR038377">
    <property type="entry name" value="Na/Glc_symporter_sf"/>
</dbReference>
<evidence type="ECO:0000313" key="16">
    <source>
        <dbReference type="Proteomes" id="UP000292052"/>
    </source>
</evidence>
<evidence type="ECO:0000313" key="15">
    <source>
        <dbReference type="EMBL" id="RZC33422.1"/>
    </source>
</evidence>
<keyword evidence="9 14" id="KW-0472">Membrane</keyword>
<protein>
    <submittedName>
        <fullName evidence="15">Sodium-coupled monocarboxylate transporter 2-like</fullName>
    </submittedName>
</protein>
<sequence>MSQAISETTTIPNMVSEITVSFSWYDYIIFTMMLTISVLIGIYFGCFGTKQSTASEYLMGGKKMKVFPIAMSLVASHISGITLLGVPADVYRYGAAYWLCVFGFLIVSTASIFVYLPVLFKLQITSVYEYLEKRFDQKTRMFSSFLFIISQFLFLPIVVYIPALAFSAATGINLHLITPIICGVCIFYTTIGGLKAVVWTDTLQFTVTLGAVTAVLILGVRATGGFGEVWRRAVEGQRLDIFDFIVLTLTSPNETTFGLCSWDLRLFGSLWATQIKDVSKNFSQTIIYFAIGMCIVKTASVITGLIIYARYSNCDPFITNQIKRNDQLLPYYVLDVAGNIPGLSGLFIAGVFSAGLSTLSAHLNCLSGSIYEDFIRKWTPRDISEQSKSNILKLIVVTCGIICTILVFVFEHLGGILPLAIAFSGLTAGPLLGMFTLGILVRRANSKGAFYGGIIGMILLTCLVLPAKYLQSKNIIHYPEKPVSTDACTFNFTMTETERGAEDEGVLAIFKISFYYYSLIGCTITMVSGLIISYCTKRDEKRIDEDLLSPIVRRSPCKINTKEENSIEYNTVEKALNMLDAEARTMSPAKVVRETNI</sequence>
<feature type="transmembrane region" description="Helical" evidence="14">
    <location>
        <begin position="514"/>
        <end position="535"/>
    </location>
</feature>